<protein>
    <submittedName>
        <fullName evidence="1">Uncharacterized protein</fullName>
    </submittedName>
</protein>
<comment type="caution">
    <text evidence="1">The sequence shown here is derived from an EMBL/GenBank/DDBJ whole genome shotgun (WGS) entry which is preliminary data.</text>
</comment>
<dbReference type="EMBL" id="BMFS01000004">
    <property type="protein sequence ID" value="GGG97116.1"/>
    <property type="molecule type" value="Genomic_DNA"/>
</dbReference>
<evidence type="ECO:0000313" key="1">
    <source>
        <dbReference type="EMBL" id="GGG97116.1"/>
    </source>
</evidence>
<gene>
    <name evidence="1" type="ORF">GCM10007420_10990</name>
</gene>
<dbReference type="Proteomes" id="UP000648722">
    <property type="component" value="Unassembled WGS sequence"/>
</dbReference>
<reference evidence="2" key="1">
    <citation type="journal article" date="2019" name="Int. J. Syst. Evol. Microbiol.">
        <title>The Global Catalogue of Microorganisms (GCM) 10K type strain sequencing project: providing services to taxonomists for standard genome sequencing and annotation.</title>
        <authorList>
            <consortium name="The Broad Institute Genomics Platform"/>
            <consortium name="The Broad Institute Genome Sequencing Center for Infectious Disease"/>
            <person name="Wu L."/>
            <person name="Ma J."/>
        </authorList>
    </citation>
    <scope>NUCLEOTIDE SEQUENCE [LARGE SCALE GENOMIC DNA]</scope>
    <source>
        <strain evidence="2">CGMCC 1.12766</strain>
    </source>
</reference>
<organism evidence="1 2">
    <name type="scientific">Glycocaulis albus</name>
    <dbReference type="NCBI Taxonomy" id="1382801"/>
    <lineage>
        <taxon>Bacteria</taxon>
        <taxon>Pseudomonadati</taxon>
        <taxon>Pseudomonadota</taxon>
        <taxon>Alphaproteobacteria</taxon>
        <taxon>Maricaulales</taxon>
        <taxon>Maricaulaceae</taxon>
        <taxon>Glycocaulis</taxon>
    </lineage>
</organism>
<proteinExistence type="predicted"/>
<name>A0ABQ1XLP2_9PROT</name>
<sequence length="58" mass="6460">MPNTADRKAVARTAKRMMMDVMSQMESEAGSAMIVWTNEIGPDRAHAKTAREDTRHGL</sequence>
<keyword evidence="2" id="KW-1185">Reference proteome</keyword>
<evidence type="ECO:0000313" key="2">
    <source>
        <dbReference type="Proteomes" id="UP000648722"/>
    </source>
</evidence>
<accession>A0ABQ1XLP2</accession>